<sequence length="141" mass="14742">MATKAGLLAVALLAWGCSPQAFTHELPADHPAHPAARGGMHAGTSTTLAIEEAPSGDPAGMMPHDIRSQEPTDHGAHREAEDSPEAGRAQAAEALYACPMHPEITSRDPERRCPKCNMKINKRVTTGGAAPGHEGHGGMSR</sequence>
<reference evidence="4 5" key="2">
    <citation type="submission" date="2019-01" db="EMBL/GenBank/DDBJ databases">
        <title>Tautonia sociabilis, a novel thermotolerant planctomycete of Isosphaeraceae family, isolated from a 4000 m deep subterranean habitat.</title>
        <authorList>
            <person name="Kovaleva O.L."/>
            <person name="Elcheninov A.G."/>
            <person name="Van Heerden E."/>
            <person name="Toshchakov S.V."/>
            <person name="Novikov A."/>
            <person name="Bonch-Osmolovskaya E.A."/>
            <person name="Kublanov I.V."/>
        </authorList>
    </citation>
    <scope>NUCLEOTIDE SEQUENCE [LARGE SCALE GENOMIC DNA]</scope>
    <source>
        <strain evidence="4 5">GM2012</strain>
    </source>
</reference>
<feature type="chain" id="PRO_5019494480" description="Heavy metal binding domain-containing protein" evidence="2">
    <location>
        <begin position="24"/>
        <end position="141"/>
    </location>
</feature>
<gene>
    <name evidence="4" type="ORF">TsocGM_21910</name>
</gene>
<dbReference type="RefSeq" id="WP_126727598.1">
    <property type="nucleotide sequence ID" value="NZ_RYZH01000058.1"/>
</dbReference>
<proteinExistence type="predicted"/>
<dbReference type="EMBL" id="RYZH01000058">
    <property type="protein sequence ID" value="RUL83563.1"/>
    <property type="molecule type" value="Genomic_DNA"/>
</dbReference>
<feature type="region of interest" description="Disordered" evidence="1">
    <location>
        <begin position="51"/>
        <end position="115"/>
    </location>
</feature>
<evidence type="ECO:0000313" key="5">
    <source>
        <dbReference type="Proteomes" id="UP000280296"/>
    </source>
</evidence>
<evidence type="ECO:0000256" key="1">
    <source>
        <dbReference type="SAM" id="MobiDB-lite"/>
    </source>
</evidence>
<keyword evidence="2" id="KW-0732">Signal</keyword>
<reference evidence="4 5" key="1">
    <citation type="submission" date="2018-12" db="EMBL/GenBank/DDBJ databases">
        <authorList>
            <person name="Toschakov S.V."/>
        </authorList>
    </citation>
    <scope>NUCLEOTIDE SEQUENCE [LARGE SCALE GENOMIC DNA]</scope>
    <source>
        <strain evidence="4 5">GM2012</strain>
    </source>
</reference>
<evidence type="ECO:0000256" key="2">
    <source>
        <dbReference type="SAM" id="SignalP"/>
    </source>
</evidence>
<evidence type="ECO:0000313" key="4">
    <source>
        <dbReference type="EMBL" id="RUL83563.1"/>
    </source>
</evidence>
<dbReference type="InterPro" id="IPR045800">
    <property type="entry name" value="HMBD"/>
</dbReference>
<dbReference type="OrthoDB" id="128043at2"/>
<feature type="compositionally biased region" description="Basic and acidic residues" evidence="1">
    <location>
        <begin position="64"/>
        <end position="81"/>
    </location>
</feature>
<organism evidence="4 5">
    <name type="scientific">Tautonia sociabilis</name>
    <dbReference type="NCBI Taxonomy" id="2080755"/>
    <lineage>
        <taxon>Bacteria</taxon>
        <taxon>Pseudomonadati</taxon>
        <taxon>Planctomycetota</taxon>
        <taxon>Planctomycetia</taxon>
        <taxon>Isosphaerales</taxon>
        <taxon>Isosphaeraceae</taxon>
        <taxon>Tautonia</taxon>
    </lineage>
</organism>
<dbReference type="AlphaFoldDB" id="A0A432MEA8"/>
<dbReference type="GO" id="GO:0046872">
    <property type="term" value="F:metal ion binding"/>
    <property type="evidence" value="ECO:0007669"/>
    <property type="project" value="InterPro"/>
</dbReference>
<comment type="caution">
    <text evidence="4">The sequence shown here is derived from an EMBL/GenBank/DDBJ whole genome shotgun (WGS) entry which is preliminary data.</text>
</comment>
<feature type="domain" description="Heavy metal binding" evidence="3">
    <location>
        <begin position="96"/>
        <end position="119"/>
    </location>
</feature>
<accession>A0A432MEA8</accession>
<keyword evidence="5" id="KW-1185">Reference proteome</keyword>
<protein>
    <recommendedName>
        <fullName evidence="3">Heavy metal binding domain-containing protein</fullName>
    </recommendedName>
</protein>
<feature type="compositionally biased region" description="Basic and acidic residues" evidence="1">
    <location>
        <begin position="104"/>
        <end position="113"/>
    </location>
</feature>
<dbReference type="Pfam" id="PF19335">
    <property type="entry name" value="HMBD"/>
    <property type="match status" value="1"/>
</dbReference>
<evidence type="ECO:0000259" key="3">
    <source>
        <dbReference type="Pfam" id="PF19335"/>
    </source>
</evidence>
<name>A0A432MEA8_9BACT</name>
<feature type="signal peptide" evidence="2">
    <location>
        <begin position="1"/>
        <end position="23"/>
    </location>
</feature>
<dbReference type="Proteomes" id="UP000280296">
    <property type="component" value="Unassembled WGS sequence"/>
</dbReference>